<evidence type="ECO:0000313" key="2">
    <source>
        <dbReference type="EMBL" id="ADQ59814.1"/>
    </source>
</evidence>
<dbReference type="Gene3D" id="3.90.550.10">
    <property type="entry name" value="Spore Coat Polysaccharide Biosynthesis Protein SpsA, Chain A"/>
    <property type="match status" value="1"/>
</dbReference>
<dbReference type="GO" id="GO:0016758">
    <property type="term" value="F:hexosyltransferase activity"/>
    <property type="evidence" value="ECO:0007669"/>
    <property type="project" value="UniProtKB-ARBA"/>
</dbReference>
<dbReference type="PATRIC" id="fig|695560.3.peg.1876"/>
<dbReference type="SUPFAM" id="SSF53448">
    <property type="entry name" value="Nucleotide-diphospho-sugar transferases"/>
    <property type="match status" value="1"/>
</dbReference>
<reference evidence="2 3" key="1">
    <citation type="journal article" date="2011" name="J. Bacteriol.">
        <title>Genome sequence of Lactobacillus amylovorus GRL1112.</title>
        <authorList>
            <person name="Kant R."/>
            <person name="Paulin L."/>
            <person name="Alatalo E."/>
            <person name="de Vos W.M."/>
            <person name="Palva A."/>
        </authorList>
    </citation>
    <scope>NUCLEOTIDE SEQUENCE [LARGE SCALE GENOMIC DNA]</scope>
    <source>
        <strain evidence="2 3">GRL 1112</strain>
    </source>
</reference>
<proteinExistence type="predicted"/>
<name>E4SMI9_LACAR</name>
<accession>E4SMI9</accession>
<protein>
    <submittedName>
        <fullName evidence="2">Glycosyltransferase WchA</fullName>
    </submittedName>
</protein>
<dbReference type="PANTHER" id="PTHR22916">
    <property type="entry name" value="GLYCOSYLTRANSFERASE"/>
    <property type="match status" value="1"/>
</dbReference>
<sequence>MKPDEPYKPLLSIIIPMYNVEKYIKFCINSVIKNDISDVEILIVNDGSTDSSRAIMEKYQSEYSQIRVYDKKNEGVSSARNYGLMKSKGDWVWFIDSDDAINQGSLKYIKKEISDRNNKFDILVFKYLKFKRNSDVSKINDIKIPNEAKAISKFQAMKSLLDNNIAAFPWNKIFKKSLFDKIKFPEDRIYTEDLSIMYKLYDKASSIYFQSAPFYFYRIRNDSLTHNLSTKKIKDAALSHYEMYSFFKENYSTLAIKLERNTMINVISLFHRLNKEQILLYPDLIEFLTQNIKITNYDIRYKIECLSFKKCYPIFVIIGRIGKISRKIRNYVKEEK</sequence>
<dbReference type="CAZy" id="GT2">
    <property type="family name" value="Glycosyltransferase Family 2"/>
</dbReference>
<dbReference type="RefSeq" id="WP_013438582.1">
    <property type="nucleotide sequence ID" value="NC_014724.1"/>
</dbReference>
<dbReference type="PANTHER" id="PTHR22916:SF3">
    <property type="entry name" value="UDP-GLCNAC:BETAGAL BETA-1,3-N-ACETYLGLUCOSAMINYLTRANSFERASE-LIKE PROTEIN 1"/>
    <property type="match status" value="1"/>
</dbReference>
<dbReference type="InterPro" id="IPR001173">
    <property type="entry name" value="Glyco_trans_2-like"/>
</dbReference>
<dbReference type="HOGENOM" id="CLU_025996_25_4_9"/>
<dbReference type="EMBL" id="CP002338">
    <property type="protein sequence ID" value="ADQ59814.1"/>
    <property type="molecule type" value="Genomic_DNA"/>
</dbReference>
<dbReference type="InterPro" id="IPR029044">
    <property type="entry name" value="Nucleotide-diphossugar_trans"/>
</dbReference>
<evidence type="ECO:0000313" key="3">
    <source>
        <dbReference type="Proteomes" id="UP000007033"/>
    </source>
</evidence>
<gene>
    <name evidence="2" type="ordered locus">LA2_09535</name>
</gene>
<dbReference type="CDD" id="cd00761">
    <property type="entry name" value="Glyco_tranf_GTA_type"/>
    <property type="match status" value="1"/>
</dbReference>
<dbReference type="Proteomes" id="UP000007033">
    <property type="component" value="Chromosome"/>
</dbReference>
<dbReference type="Pfam" id="PF00535">
    <property type="entry name" value="Glycos_transf_2"/>
    <property type="match status" value="1"/>
</dbReference>
<organism evidence="2 3">
    <name type="scientific">Lactobacillus amylovorus (strain GRL 1112)</name>
    <dbReference type="NCBI Taxonomy" id="695560"/>
    <lineage>
        <taxon>Bacteria</taxon>
        <taxon>Bacillati</taxon>
        <taxon>Bacillota</taxon>
        <taxon>Bacilli</taxon>
        <taxon>Lactobacillales</taxon>
        <taxon>Lactobacillaceae</taxon>
        <taxon>Lactobacillus</taxon>
    </lineage>
</organism>
<feature type="domain" description="Glycosyltransferase 2-like" evidence="1">
    <location>
        <begin position="12"/>
        <end position="182"/>
    </location>
</feature>
<dbReference type="AlphaFoldDB" id="E4SMI9"/>
<dbReference type="KEGG" id="lam:LA2_09535"/>
<evidence type="ECO:0000259" key="1">
    <source>
        <dbReference type="Pfam" id="PF00535"/>
    </source>
</evidence>